<reference evidence="3" key="1">
    <citation type="journal article" date="2008" name="Nat. Genet.">
        <title>The Pristionchus pacificus genome provides a unique perspective on nematode lifestyle and parasitism.</title>
        <authorList>
            <person name="Dieterich C."/>
            <person name="Clifton S.W."/>
            <person name="Schuster L.N."/>
            <person name="Chinwalla A."/>
            <person name="Delehaunty K."/>
            <person name="Dinkelacker I."/>
            <person name="Fulton L."/>
            <person name="Fulton R."/>
            <person name="Godfrey J."/>
            <person name="Minx P."/>
            <person name="Mitreva M."/>
            <person name="Roeseler W."/>
            <person name="Tian H."/>
            <person name="Witte H."/>
            <person name="Yang S.P."/>
            <person name="Wilson R.K."/>
            <person name="Sommer R.J."/>
        </authorList>
    </citation>
    <scope>NUCLEOTIDE SEQUENCE [LARGE SCALE GENOMIC DNA]</scope>
    <source>
        <strain evidence="3">PS312</strain>
    </source>
</reference>
<sequence>MPMTARIMNDAITSRKISDDSIRTNKWGRKTRNTSRVMEPTETDGWESAEWKERDDREENRPKKMLTLIDIDQIEKREEENEDGNEESAQLAQEACEGARKGRKRKKERRDIDRPASMASGEYSALFIESSEAVAEGEEQKGSQLTG</sequence>
<evidence type="ECO:0000313" key="3">
    <source>
        <dbReference type="Proteomes" id="UP000005239"/>
    </source>
</evidence>
<evidence type="ECO:0000313" key="2">
    <source>
        <dbReference type="EnsemblMetazoa" id="PPA43590.1"/>
    </source>
</evidence>
<proteinExistence type="predicted"/>
<feature type="compositionally biased region" description="Basic and acidic residues" evidence="1">
    <location>
        <begin position="49"/>
        <end position="62"/>
    </location>
</feature>
<accession>A0A8R1V171</accession>
<dbReference type="AlphaFoldDB" id="A0A2A6C8H4"/>
<name>A0A2A6C8H4_PRIPA</name>
<organism evidence="2 3">
    <name type="scientific">Pristionchus pacificus</name>
    <name type="common">Parasitic nematode worm</name>
    <dbReference type="NCBI Taxonomy" id="54126"/>
    <lineage>
        <taxon>Eukaryota</taxon>
        <taxon>Metazoa</taxon>
        <taxon>Ecdysozoa</taxon>
        <taxon>Nematoda</taxon>
        <taxon>Chromadorea</taxon>
        <taxon>Rhabditida</taxon>
        <taxon>Rhabditina</taxon>
        <taxon>Diplogasteromorpha</taxon>
        <taxon>Diplogasteroidea</taxon>
        <taxon>Neodiplogasteridae</taxon>
        <taxon>Pristionchus</taxon>
    </lineage>
</organism>
<keyword evidence="3" id="KW-1185">Reference proteome</keyword>
<evidence type="ECO:0000256" key="1">
    <source>
        <dbReference type="SAM" id="MobiDB-lite"/>
    </source>
</evidence>
<dbReference type="EnsemblMetazoa" id="PPA43590.1">
    <property type="protein sequence ID" value="PPA43590.1"/>
    <property type="gene ID" value="WBGene00281959"/>
</dbReference>
<feature type="region of interest" description="Disordered" evidence="1">
    <location>
        <begin position="1"/>
        <end position="124"/>
    </location>
</feature>
<gene>
    <name evidence="2" type="primary">WBGene00281959</name>
</gene>
<accession>A0A2A6C8H4</accession>
<protein>
    <submittedName>
        <fullName evidence="2">Uncharacterized protein</fullName>
    </submittedName>
</protein>
<reference evidence="2" key="2">
    <citation type="submission" date="2022-06" db="UniProtKB">
        <authorList>
            <consortium name="EnsemblMetazoa"/>
        </authorList>
    </citation>
    <scope>IDENTIFICATION</scope>
    <source>
        <strain evidence="2">PS312</strain>
    </source>
</reference>
<dbReference type="Proteomes" id="UP000005239">
    <property type="component" value="Unassembled WGS sequence"/>
</dbReference>